<reference evidence="2 3" key="1">
    <citation type="journal article" date="2019" name="Environ. Microbiol.">
        <title>At the nexus of three kingdoms: the genome of the mycorrhizal fungus Gigaspora margarita provides insights into plant, endobacterial and fungal interactions.</title>
        <authorList>
            <person name="Venice F."/>
            <person name="Ghignone S."/>
            <person name="Salvioli di Fossalunga A."/>
            <person name="Amselem J."/>
            <person name="Novero M."/>
            <person name="Xianan X."/>
            <person name="Sedzielewska Toro K."/>
            <person name="Morin E."/>
            <person name="Lipzen A."/>
            <person name="Grigoriev I.V."/>
            <person name="Henrissat B."/>
            <person name="Martin F.M."/>
            <person name="Bonfante P."/>
        </authorList>
    </citation>
    <scope>NUCLEOTIDE SEQUENCE [LARGE SCALE GENOMIC DNA]</scope>
    <source>
        <strain evidence="2 3">BEG34</strain>
    </source>
</reference>
<sequence>MTYDKFTTIPTFATIPTIILYTKNLFNFQNKAKLEHGDSFSTLILEELEESNKPEEELEEDTEESE</sequence>
<evidence type="ECO:0000313" key="3">
    <source>
        <dbReference type="Proteomes" id="UP000439903"/>
    </source>
</evidence>
<organism evidence="2 3">
    <name type="scientific">Gigaspora margarita</name>
    <dbReference type="NCBI Taxonomy" id="4874"/>
    <lineage>
        <taxon>Eukaryota</taxon>
        <taxon>Fungi</taxon>
        <taxon>Fungi incertae sedis</taxon>
        <taxon>Mucoromycota</taxon>
        <taxon>Glomeromycotina</taxon>
        <taxon>Glomeromycetes</taxon>
        <taxon>Diversisporales</taxon>
        <taxon>Gigasporaceae</taxon>
        <taxon>Gigaspora</taxon>
    </lineage>
</organism>
<comment type="caution">
    <text evidence="2">The sequence shown here is derived from an EMBL/GenBank/DDBJ whole genome shotgun (WGS) entry which is preliminary data.</text>
</comment>
<feature type="compositionally biased region" description="Acidic residues" evidence="1">
    <location>
        <begin position="56"/>
        <end position="66"/>
    </location>
</feature>
<dbReference type="Proteomes" id="UP000439903">
    <property type="component" value="Unassembled WGS sequence"/>
</dbReference>
<proteinExistence type="predicted"/>
<accession>A0A8H4ATY1</accession>
<gene>
    <name evidence="2" type="ORF">F8M41_011536</name>
</gene>
<feature type="region of interest" description="Disordered" evidence="1">
    <location>
        <begin position="47"/>
        <end position="66"/>
    </location>
</feature>
<dbReference type="EMBL" id="WTPW01000237">
    <property type="protein sequence ID" value="KAF0532026.1"/>
    <property type="molecule type" value="Genomic_DNA"/>
</dbReference>
<name>A0A8H4ATY1_GIGMA</name>
<dbReference type="AlphaFoldDB" id="A0A8H4ATY1"/>
<evidence type="ECO:0000256" key="1">
    <source>
        <dbReference type="SAM" id="MobiDB-lite"/>
    </source>
</evidence>
<keyword evidence="3" id="KW-1185">Reference proteome</keyword>
<protein>
    <submittedName>
        <fullName evidence="2">Uncharacterized protein</fullName>
    </submittedName>
</protein>
<evidence type="ECO:0000313" key="2">
    <source>
        <dbReference type="EMBL" id="KAF0532026.1"/>
    </source>
</evidence>